<evidence type="ECO:0000313" key="3">
    <source>
        <dbReference type="Proteomes" id="UP000766629"/>
    </source>
</evidence>
<dbReference type="PANTHER" id="PTHR22576:SF37">
    <property type="entry name" value="MUCOSA-ASSOCIATED LYMPHOID TISSUE LYMPHOMA TRANSLOCATION PROTEIN 1"/>
    <property type="match status" value="1"/>
</dbReference>
<dbReference type="InterPro" id="IPR057561">
    <property type="entry name" value="NADase_transloc"/>
</dbReference>
<proteinExistence type="predicted"/>
<dbReference type="InterPro" id="IPR052039">
    <property type="entry name" value="Caspase-related_regulators"/>
</dbReference>
<accession>A0ABS7N9J5</accession>
<feature type="domain" description="Caspase family p20" evidence="1">
    <location>
        <begin position="30"/>
        <end position="162"/>
    </location>
</feature>
<keyword evidence="3" id="KW-1185">Reference proteome</keyword>
<dbReference type="Gene3D" id="3.40.50.1460">
    <property type="match status" value="1"/>
</dbReference>
<dbReference type="Proteomes" id="UP000766629">
    <property type="component" value="Unassembled WGS sequence"/>
</dbReference>
<dbReference type="Pfam" id="PF00656">
    <property type="entry name" value="Peptidase_C14"/>
    <property type="match status" value="1"/>
</dbReference>
<organism evidence="2 3">
    <name type="scientific">Leisingera daeponensis</name>
    <dbReference type="NCBI Taxonomy" id="405746"/>
    <lineage>
        <taxon>Bacteria</taxon>
        <taxon>Pseudomonadati</taxon>
        <taxon>Pseudomonadota</taxon>
        <taxon>Alphaproteobacteria</taxon>
        <taxon>Rhodobacterales</taxon>
        <taxon>Roseobacteraceae</taxon>
        <taxon>Leisingera</taxon>
    </lineage>
</organism>
<dbReference type="InterPro" id="IPR001309">
    <property type="entry name" value="Pept_C14_p20"/>
</dbReference>
<gene>
    <name evidence="2" type="ORF">KUV26_00290</name>
</gene>
<dbReference type="PROSITE" id="PS50208">
    <property type="entry name" value="CASPASE_P20"/>
    <property type="match status" value="1"/>
</dbReference>
<reference evidence="2 3" key="1">
    <citation type="submission" date="2021-06" db="EMBL/GenBank/DDBJ databases">
        <title>50 bacteria genomes isolated from Dapeng, Shenzhen, China.</title>
        <authorList>
            <person name="Zheng W."/>
            <person name="Yu S."/>
            <person name="Huang Y."/>
        </authorList>
    </citation>
    <scope>NUCLEOTIDE SEQUENCE [LARGE SCALE GENOMIC DNA]</scope>
    <source>
        <strain evidence="2 3">DP1N14-2</strain>
    </source>
</reference>
<dbReference type="SUPFAM" id="SSF52129">
    <property type="entry name" value="Caspase-like"/>
    <property type="match status" value="1"/>
</dbReference>
<dbReference type="RefSeq" id="WP_222506956.1">
    <property type="nucleotide sequence ID" value="NZ_JAHVJA010000001.1"/>
</dbReference>
<protein>
    <submittedName>
        <fullName evidence="2">Caspase family protein</fullName>
    </submittedName>
</protein>
<dbReference type="EMBL" id="JAHVJA010000001">
    <property type="protein sequence ID" value="MBY6137869.1"/>
    <property type="molecule type" value="Genomic_DNA"/>
</dbReference>
<dbReference type="PANTHER" id="PTHR22576">
    <property type="entry name" value="MUCOSA ASSOCIATED LYMPHOID TISSUE LYMPHOMA TRANSLOCATION PROTEIN 1/PARACASPASE"/>
    <property type="match status" value="1"/>
</dbReference>
<sequence length="484" mass="51252">MLHRFWLIRAAAAGAVLVLVTLAGAAARAGERIALVVGNSNYAHTAPLANPGNDARVMAGALEGAGFEVTTLLDADLGGMKQALLRFGRRLRGDGVEAGLFYYAGHGVQVDGENYLVPVSAAITSEDEIDLEAVNVNSFLRVMNSSNASINIVILDACRNNPFAASARSAARGLAPVDAPRGTLIAYATAPGDVALDGSGANSPYTKALAGAISAGGGRTIEAVFKAARSEVLAATQERQVPWETSSITGDFYFHTRPAAAQTGSAPAALPADSISQKYRLAERINTRAAWQAFVEAHREQPENFYVILALEALAGLDAPVPQPQRHLPLPATPAYSCHRGRFGTVGGELCVSSHLAPQGRNAYSGAMLSDGSASTAWVEGRADDGEGEVLRFAFPGPQQVSRVLIANGYGKSRDIFLKNSRVRSMTVQTSAGFRGEVELQDRDGLQELSLPPLGQVTWITFTLTGVYHGTRYRDTAISEIQFR</sequence>
<evidence type="ECO:0000313" key="2">
    <source>
        <dbReference type="EMBL" id="MBY6137869.1"/>
    </source>
</evidence>
<dbReference type="Pfam" id="PF25302">
    <property type="entry name" value="NADase_transloc"/>
    <property type="match status" value="1"/>
</dbReference>
<dbReference type="InterPro" id="IPR029030">
    <property type="entry name" value="Caspase-like_dom_sf"/>
</dbReference>
<dbReference type="InterPro" id="IPR011600">
    <property type="entry name" value="Pept_C14_caspase"/>
</dbReference>
<dbReference type="NCBIfam" id="NF047619">
    <property type="entry name" value="NADase_discoid"/>
    <property type="match status" value="1"/>
</dbReference>
<name>A0ABS7N9J5_9RHOB</name>
<evidence type="ECO:0000259" key="1">
    <source>
        <dbReference type="PROSITE" id="PS50208"/>
    </source>
</evidence>
<comment type="caution">
    <text evidence="2">The sequence shown here is derived from an EMBL/GenBank/DDBJ whole genome shotgun (WGS) entry which is preliminary data.</text>
</comment>